<dbReference type="Pfam" id="PF20439">
    <property type="entry name" value="SpoIVA_C"/>
    <property type="match status" value="1"/>
</dbReference>
<feature type="region of interest" description="Disordered" evidence="1">
    <location>
        <begin position="49"/>
        <end position="69"/>
    </location>
</feature>
<dbReference type="GO" id="GO:0016887">
    <property type="term" value="F:ATP hydrolysis activity"/>
    <property type="evidence" value="ECO:0007669"/>
    <property type="project" value="InterPro"/>
</dbReference>
<dbReference type="NCBIfam" id="TIGR02836">
    <property type="entry name" value="spore_IV_A"/>
    <property type="match status" value="1"/>
</dbReference>
<reference evidence="5" key="1">
    <citation type="submission" date="2019-11" db="EMBL/GenBank/DDBJ databases">
        <authorList>
            <person name="Feng L."/>
        </authorList>
    </citation>
    <scope>NUCLEOTIDE SEQUENCE</scope>
    <source>
        <strain evidence="5">AcaccaeLFYP115</strain>
    </source>
</reference>
<dbReference type="PIRSF" id="PIRSF007466">
    <property type="entry name" value="SpoIVA"/>
    <property type="match status" value="1"/>
</dbReference>
<accession>A0A6N2TZ72</accession>
<dbReference type="GO" id="GO:0005524">
    <property type="term" value="F:ATP binding"/>
    <property type="evidence" value="ECO:0007669"/>
    <property type="project" value="InterPro"/>
</dbReference>
<sequence length="490" mass="55760">MDYFNVYKDIMARTDGEIYIGVVGPVRTGKSTFIKRFMNLMVLPNMENENERSRANDELPQSSSGKTIMTTEPKFVPNEAVEINVDDGISMKVRLIDCVGYMVNGAVGHIEGEEERLVKTPWFDYEIPFTKAASIGTKKVITEHSTIGIVVTTDGSFGDIEAANYQEPEEETIKQLKALHKPFVVLLNTSRPYSEETVNLAKEKEAKYGAKVLPMNCEQLKKDDIYYILKSVLMEFPISSIGFFVPKWVEVLPHDHKIKQEIMETARKMLIEKDTMKDIYEEEDYENQYIKQWKLDSVAMDTGVIRIAVDMDDSYYYEFLSDTIGLPIKNEYEFISIMRDLARQKKEYEEVADALNAVKQRGYGVVTPTKGDIVLEEPKIVKHGNKYGVKIKASAPSIHMIRANISTEIAPIVGEEYQAKDLMEYFDKGKSDPQESIWDINIFGKTLEQLVGEGMQSKAQKMTEESQQKLQDTMEKIVNESNGGLVCIII</sequence>
<gene>
    <name evidence="5" type="primary">spoIVA</name>
    <name evidence="5" type="ORF">ACLFYP115_01701</name>
</gene>
<proteinExistence type="predicted"/>
<dbReference type="Pfam" id="PF20438">
    <property type="entry name" value="SpoIVA_middle"/>
    <property type="match status" value="1"/>
</dbReference>
<evidence type="ECO:0000256" key="1">
    <source>
        <dbReference type="SAM" id="MobiDB-lite"/>
    </source>
</evidence>
<dbReference type="InterPro" id="IPR027417">
    <property type="entry name" value="P-loop_NTPase"/>
</dbReference>
<dbReference type="GeneID" id="69470581"/>
<dbReference type="RefSeq" id="WP_009291186.1">
    <property type="nucleotide sequence ID" value="NZ_BAABRZ010000001.1"/>
</dbReference>
<evidence type="ECO:0000259" key="4">
    <source>
        <dbReference type="Pfam" id="PF20439"/>
    </source>
</evidence>
<feature type="compositionally biased region" description="Polar residues" evidence="1">
    <location>
        <begin position="59"/>
        <end position="69"/>
    </location>
</feature>
<dbReference type="GO" id="GO:0043934">
    <property type="term" value="P:sporulation"/>
    <property type="evidence" value="ECO:0007669"/>
    <property type="project" value="InterPro"/>
</dbReference>
<dbReference type="EC" id="3.6.1.3" evidence="5"/>
<dbReference type="InterPro" id="IPR046842">
    <property type="entry name" value="SpoIVA_ATPase"/>
</dbReference>
<feature type="domain" description="Stage IV sporulation protein A middle" evidence="3">
    <location>
        <begin position="238"/>
        <end position="414"/>
    </location>
</feature>
<dbReference type="InterPro" id="IPR014201">
    <property type="entry name" value="Spore_IV_A"/>
</dbReference>
<dbReference type="InterPro" id="IPR046841">
    <property type="entry name" value="SpoIVA_middle"/>
</dbReference>
<dbReference type="EMBL" id="CACRSQ010000003">
    <property type="protein sequence ID" value="VYT11444.1"/>
    <property type="molecule type" value="Genomic_DNA"/>
</dbReference>
<evidence type="ECO:0000259" key="3">
    <source>
        <dbReference type="Pfam" id="PF20438"/>
    </source>
</evidence>
<dbReference type="InterPro" id="IPR046840">
    <property type="entry name" value="SpoIVA_C"/>
</dbReference>
<dbReference type="AlphaFoldDB" id="A0A6N2TZ72"/>
<keyword evidence="5" id="KW-0378">Hydrolase</keyword>
<name>A0A6N2TZ72_9FIRM</name>
<protein>
    <submittedName>
        <fullName evidence="5">Stage IV sporulation protein A</fullName>
        <ecNumber evidence="5">3.6.1.3</ecNumber>
    </submittedName>
</protein>
<feature type="domain" description="Stage IV sporulation protein A ATPase" evidence="2">
    <location>
        <begin position="1"/>
        <end position="237"/>
    </location>
</feature>
<feature type="domain" description="Sporulation stage IV protein A C-terminal" evidence="4">
    <location>
        <begin position="416"/>
        <end position="490"/>
    </location>
</feature>
<dbReference type="SUPFAM" id="SSF52540">
    <property type="entry name" value="P-loop containing nucleoside triphosphate hydrolases"/>
    <property type="match status" value="1"/>
</dbReference>
<dbReference type="Gene3D" id="3.40.50.300">
    <property type="entry name" value="P-loop containing nucleotide triphosphate hydrolases"/>
    <property type="match status" value="1"/>
</dbReference>
<organism evidence="5">
    <name type="scientific">Anaerostipes caccae</name>
    <dbReference type="NCBI Taxonomy" id="105841"/>
    <lineage>
        <taxon>Bacteria</taxon>
        <taxon>Bacillati</taxon>
        <taxon>Bacillota</taxon>
        <taxon>Clostridia</taxon>
        <taxon>Lachnospirales</taxon>
        <taxon>Lachnospiraceae</taxon>
        <taxon>Anaerostipes</taxon>
    </lineage>
</organism>
<evidence type="ECO:0000259" key="2">
    <source>
        <dbReference type="Pfam" id="PF09547"/>
    </source>
</evidence>
<dbReference type="Pfam" id="PF09547">
    <property type="entry name" value="SpoIVA_ATPase"/>
    <property type="match status" value="1"/>
</dbReference>
<evidence type="ECO:0000313" key="5">
    <source>
        <dbReference type="EMBL" id="VYT11444.1"/>
    </source>
</evidence>